<dbReference type="InterPro" id="IPR024079">
    <property type="entry name" value="MetalloPept_cat_dom_sf"/>
</dbReference>
<evidence type="ECO:0000313" key="10">
    <source>
        <dbReference type="Proteomes" id="UP001221302"/>
    </source>
</evidence>
<evidence type="ECO:0000256" key="7">
    <source>
        <dbReference type="RuleBase" id="RU003435"/>
    </source>
</evidence>
<keyword evidence="4 7" id="KW-0378">Hydrolase</keyword>
<dbReference type="FunFam" id="3.40.390.10:FF:000009">
    <property type="entry name" value="Oligopeptidase A"/>
    <property type="match status" value="1"/>
</dbReference>
<dbReference type="GO" id="GO:0004180">
    <property type="term" value="F:carboxypeptidase activity"/>
    <property type="evidence" value="ECO:0007669"/>
    <property type="project" value="TreeGrafter"/>
</dbReference>
<keyword evidence="3 7" id="KW-0479">Metal-binding</keyword>
<dbReference type="Gene3D" id="3.40.390.10">
    <property type="entry name" value="Collagenase (Catalytic Domain)"/>
    <property type="match status" value="1"/>
</dbReference>
<dbReference type="Proteomes" id="UP001221302">
    <property type="component" value="Unassembled WGS sequence"/>
</dbReference>
<dbReference type="GO" id="GO:0005829">
    <property type="term" value="C:cytosol"/>
    <property type="evidence" value="ECO:0007669"/>
    <property type="project" value="TreeGrafter"/>
</dbReference>
<reference evidence="9" key="1">
    <citation type="submission" date="2023-03" db="EMBL/GenBank/DDBJ databases">
        <title>Stygiobacter electus gen. nov., sp. nov., facultatively anaerobic thermotolerant bacterium of the class Ignavibacteria from a well of Yessentuki mineral water deposit.</title>
        <authorList>
            <person name="Podosokorskaya O.A."/>
            <person name="Elcheninov A.G."/>
            <person name="Petrova N.F."/>
            <person name="Zavarzina D.G."/>
            <person name="Kublanov I.V."/>
            <person name="Merkel A.Y."/>
        </authorList>
    </citation>
    <scope>NUCLEOTIDE SEQUENCE</scope>
    <source>
        <strain evidence="9">09-Me</strain>
    </source>
</reference>
<sequence length="698" mass="81128">MKVKYFLIVIILLLTISKAQEKNMNNPFFKVWNTPFNTPPFSQIKIEDFLPAFEEGMKQHKDEIQKIIDSKETPTFQNTIVELEKSGELLTKVANVFYNLNNTITNDEMQKINQVIAPKLAKHNDDIKLNEKLFEKIKSIYLQREKLNLTSEEKLLLENYYSDFVRGGVNLTGEQKERFRKINEELSVLTVKFGEYILKETNSIGLVIENKDDLIGLPETVIQGAFETAKSKGLDGKWAFTLQRASWTPFLQYSPKRELREKLFKAYINRGNNNNEFDTKNILRKIASLRVERANLLGFKTHADFKLEKNMAKNPETVFKFLNDLWIPAIKKAKSEADEMQKLIYKEGNNFKLQPWDWWYYAEKVKKEKYDLDESMLRPYFKLENVISGVFDVANKLYGLQFVERNDIETYHPDVKVFEVKESNGKHVGILYTDYFPRDSKESGAWCSSFRDQSNINNKFITPLVTNCGNFSKPTTDKPALLSLDEVNTLFHEFGHALHSLLNVTVYPNGKRVPIDFVELPSQIMENWATHPQVLKMYAKHYQTNEPMPDELIQKIENAKLFNQGFETVEYLAASFLDMYWHTLTDTTEQDVISFEKNVLNKIGLIPEIESRYQSTNFLHIFSGDGYSSGYYGYIWAAVLDADAFAAFEETSLFDKETAKKFRTLLEKSGTIEPMELYKQFRGREPKVDALLKNRGLN</sequence>
<dbReference type="InterPro" id="IPR024077">
    <property type="entry name" value="Neurolysin/TOP_dom2"/>
</dbReference>
<keyword evidence="5 7" id="KW-0862">Zinc</keyword>
<keyword evidence="10" id="KW-1185">Reference proteome</keyword>
<dbReference type="EMBL" id="JARGDL010000006">
    <property type="protein sequence ID" value="MDF1611736.1"/>
    <property type="molecule type" value="Genomic_DNA"/>
</dbReference>
<keyword evidence="2 7" id="KW-0645">Protease</keyword>
<dbReference type="GO" id="GO:0046872">
    <property type="term" value="F:metal ion binding"/>
    <property type="evidence" value="ECO:0007669"/>
    <property type="project" value="UniProtKB-UniRule"/>
</dbReference>
<dbReference type="GO" id="GO:0004222">
    <property type="term" value="F:metalloendopeptidase activity"/>
    <property type="evidence" value="ECO:0007669"/>
    <property type="project" value="InterPro"/>
</dbReference>
<evidence type="ECO:0000313" key="9">
    <source>
        <dbReference type="EMBL" id="MDF1611736.1"/>
    </source>
</evidence>
<dbReference type="Pfam" id="PF01432">
    <property type="entry name" value="Peptidase_M3"/>
    <property type="match status" value="1"/>
</dbReference>
<comment type="cofactor">
    <cofactor evidence="7">
        <name>Zn(2+)</name>
        <dbReference type="ChEBI" id="CHEBI:29105"/>
    </cofactor>
    <text evidence="7">Binds 1 zinc ion.</text>
</comment>
<organism evidence="9 10">
    <name type="scientific">Stygiobacter electus</name>
    <dbReference type="NCBI Taxonomy" id="3032292"/>
    <lineage>
        <taxon>Bacteria</taxon>
        <taxon>Pseudomonadati</taxon>
        <taxon>Ignavibacteriota</taxon>
        <taxon>Ignavibacteria</taxon>
        <taxon>Ignavibacteriales</taxon>
        <taxon>Melioribacteraceae</taxon>
        <taxon>Stygiobacter</taxon>
    </lineage>
</organism>
<comment type="caution">
    <text evidence="9">The sequence shown here is derived from an EMBL/GenBank/DDBJ whole genome shotgun (WGS) entry which is preliminary data.</text>
</comment>
<evidence type="ECO:0000256" key="2">
    <source>
        <dbReference type="ARBA" id="ARBA00022670"/>
    </source>
</evidence>
<evidence type="ECO:0000256" key="4">
    <source>
        <dbReference type="ARBA" id="ARBA00022801"/>
    </source>
</evidence>
<dbReference type="InterPro" id="IPR034005">
    <property type="entry name" value="M3A_DCP"/>
</dbReference>
<comment type="similarity">
    <text evidence="1 7">Belongs to the peptidase M3 family.</text>
</comment>
<keyword evidence="6 7" id="KW-0482">Metalloprotease</keyword>
<dbReference type="GO" id="GO:0006508">
    <property type="term" value="P:proteolysis"/>
    <property type="evidence" value="ECO:0007669"/>
    <property type="project" value="UniProtKB-KW"/>
</dbReference>
<dbReference type="PANTHER" id="PTHR43660:SF1">
    <property type="entry name" value="DIPEPTIDYL CARBOXYPEPTIDASE"/>
    <property type="match status" value="1"/>
</dbReference>
<evidence type="ECO:0000256" key="1">
    <source>
        <dbReference type="ARBA" id="ARBA00006040"/>
    </source>
</evidence>
<evidence type="ECO:0000256" key="6">
    <source>
        <dbReference type="ARBA" id="ARBA00023049"/>
    </source>
</evidence>
<protein>
    <submittedName>
        <fullName evidence="9">M3 family metallopeptidase</fullName>
    </submittedName>
</protein>
<dbReference type="AlphaFoldDB" id="A0AAE3NX85"/>
<dbReference type="SUPFAM" id="SSF55486">
    <property type="entry name" value="Metalloproteases ('zincins'), catalytic domain"/>
    <property type="match status" value="1"/>
</dbReference>
<dbReference type="InterPro" id="IPR001567">
    <property type="entry name" value="Pept_M3A_M3B_dom"/>
</dbReference>
<evidence type="ECO:0000256" key="3">
    <source>
        <dbReference type="ARBA" id="ARBA00022723"/>
    </source>
</evidence>
<feature type="domain" description="Peptidase M3A/M3B catalytic" evidence="8">
    <location>
        <begin position="250"/>
        <end position="696"/>
    </location>
</feature>
<accession>A0AAE3NX85</accession>
<gene>
    <name evidence="9" type="ORF">P0M35_06215</name>
</gene>
<dbReference type="PANTHER" id="PTHR43660">
    <property type="entry name" value="DIPEPTIDYL CARBOXYPEPTIDASE"/>
    <property type="match status" value="1"/>
</dbReference>
<proteinExistence type="inferred from homology"/>
<dbReference type="RefSeq" id="WP_321535503.1">
    <property type="nucleotide sequence ID" value="NZ_JARGDL010000006.1"/>
</dbReference>
<name>A0AAE3NX85_9BACT</name>
<evidence type="ECO:0000259" key="8">
    <source>
        <dbReference type="Pfam" id="PF01432"/>
    </source>
</evidence>
<dbReference type="Gene3D" id="1.10.1370.40">
    <property type="match status" value="1"/>
</dbReference>
<dbReference type="Gene3D" id="1.10.1370.10">
    <property type="entry name" value="Neurolysin, domain 3"/>
    <property type="match status" value="1"/>
</dbReference>
<evidence type="ECO:0000256" key="5">
    <source>
        <dbReference type="ARBA" id="ARBA00022833"/>
    </source>
</evidence>
<dbReference type="CDD" id="cd06456">
    <property type="entry name" value="M3A_DCP"/>
    <property type="match status" value="1"/>
</dbReference>
<dbReference type="InterPro" id="IPR045090">
    <property type="entry name" value="Pept_M3A_M3B"/>
</dbReference>